<organism evidence="3 4">
    <name type="scientific">Rubrivivax gelatinosus</name>
    <name type="common">Rhodocyclus gelatinosus</name>
    <name type="synonym">Rhodopseudomonas gelatinosa</name>
    <dbReference type="NCBI Taxonomy" id="28068"/>
    <lineage>
        <taxon>Bacteria</taxon>
        <taxon>Pseudomonadati</taxon>
        <taxon>Pseudomonadota</taxon>
        <taxon>Betaproteobacteria</taxon>
        <taxon>Burkholderiales</taxon>
        <taxon>Sphaerotilaceae</taxon>
        <taxon>Rubrivivax</taxon>
    </lineage>
</organism>
<name>A0ABS1DSR9_RUBGE</name>
<dbReference type="InterPro" id="IPR042100">
    <property type="entry name" value="Bug_dom1"/>
</dbReference>
<dbReference type="PANTHER" id="PTHR42928">
    <property type="entry name" value="TRICARBOXYLATE-BINDING PROTEIN"/>
    <property type="match status" value="1"/>
</dbReference>
<feature type="compositionally biased region" description="Basic residues" evidence="2">
    <location>
        <begin position="96"/>
        <end position="105"/>
    </location>
</feature>
<evidence type="ECO:0000313" key="4">
    <source>
        <dbReference type="Proteomes" id="UP001041814"/>
    </source>
</evidence>
<sequence length="506" mass="54671">MLAMGACKVVFPFPPQREDDAHDHHRAARARPAVAAAGRTRFCRPRDPVRHPRRLRAAAGVHGRVQRPRRPALGARDALPARALGRRHGSDLAGRSRLRRQQRSRRLRRRRLGLLGLGPHRAGAGRRRQAALRAALHTLRQRPCRHLQPRGAVRADIRERPLGRAVALQLRRHCDRRRGLLKEAAMQHPSRRGFLAVAALAAASPLARAATGKPVRLVVPYPAGGVVDVAARIVADDIGTRTGQAFVVENKAGANGNLGAQAVKAAAADGQTVLVGSLFVVLNPLIDRHASFATRDFEPLAEIGAPPNLIVVPASSPLRTLAELIALARRQPGRLNTPNPGTGSSNHLGLELLIQASGIEVAQVPYKGQPPFVVDLVNGELHFAFMTAALALPQIRSGALRPLAVASHHRLDALPELPTLAEAGYADAVVLPWNGWFVPAGTPRAAGEHLAAEVETALRSAEVQRRFSVIGAELPKAPRRFPAFVAAEAERWKRLVAERRIKLDEG</sequence>
<reference evidence="3" key="2">
    <citation type="journal article" date="2020" name="Microorganisms">
        <title>Osmotic Adaptation and Compatible Solute Biosynthesis of Phototrophic Bacteria as Revealed from Genome Analyses.</title>
        <authorList>
            <person name="Imhoff J.F."/>
            <person name="Rahn T."/>
            <person name="Kunzel S."/>
            <person name="Keller A."/>
            <person name="Neulinger S.C."/>
        </authorList>
    </citation>
    <scope>NUCLEOTIDE SEQUENCE</scope>
    <source>
        <strain evidence="3">IM 151</strain>
    </source>
</reference>
<dbReference type="SUPFAM" id="SSF53850">
    <property type="entry name" value="Periplasmic binding protein-like II"/>
    <property type="match status" value="1"/>
</dbReference>
<dbReference type="CDD" id="cd07012">
    <property type="entry name" value="PBP2_Bug_TTT"/>
    <property type="match status" value="1"/>
</dbReference>
<dbReference type="EMBL" id="NRRU01000010">
    <property type="protein sequence ID" value="MBK1712020.1"/>
    <property type="molecule type" value="Genomic_DNA"/>
</dbReference>
<comment type="similarity">
    <text evidence="1">Belongs to the UPF0065 (bug) family.</text>
</comment>
<protein>
    <recommendedName>
        <fullName evidence="5">Tripartite tricarboxylate transporter substrate binding protein</fullName>
    </recommendedName>
</protein>
<evidence type="ECO:0000256" key="2">
    <source>
        <dbReference type="SAM" id="MobiDB-lite"/>
    </source>
</evidence>
<evidence type="ECO:0000313" key="3">
    <source>
        <dbReference type="EMBL" id="MBK1712020.1"/>
    </source>
</evidence>
<feature type="region of interest" description="Disordered" evidence="2">
    <location>
        <begin position="59"/>
        <end position="105"/>
    </location>
</feature>
<evidence type="ECO:0008006" key="5">
    <source>
        <dbReference type="Google" id="ProtNLM"/>
    </source>
</evidence>
<dbReference type="Gene3D" id="3.40.190.10">
    <property type="entry name" value="Periplasmic binding protein-like II"/>
    <property type="match status" value="1"/>
</dbReference>
<dbReference type="Gene3D" id="3.40.190.150">
    <property type="entry name" value="Bordetella uptake gene, domain 1"/>
    <property type="match status" value="1"/>
</dbReference>
<dbReference type="PANTHER" id="PTHR42928:SF5">
    <property type="entry name" value="BLR1237 PROTEIN"/>
    <property type="match status" value="1"/>
</dbReference>
<dbReference type="Proteomes" id="UP001041814">
    <property type="component" value="Unassembled WGS sequence"/>
</dbReference>
<dbReference type="InterPro" id="IPR005064">
    <property type="entry name" value="BUG"/>
</dbReference>
<dbReference type="Pfam" id="PF03401">
    <property type="entry name" value="TctC"/>
    <property type="match status" value="1"/>
</dbReference>
<proteinExistence type="inferred from homology"/>
<accession>A0ABS1DSR9</accession>
<reference evidence="3" key="1">
    <citation type="submission" date="2017-08" db="EMBL/GenBank/DDBJ databases">
        <authorList>
            <person name="Imhoff J.F."/>
            <person name="Rahn T."/>
            <person name="Kuenzel S."/>
            <person name="Neulinger S.C."/>
        </authorList>
    </citation>
    <scope>NUCLEOTIDE SEQUENCE</scope>
    <source>
        <strain evidence="3">IM 151</strain>
    </source>
</reference>
<comment type="caution">
    <text evidence="3">The sequence shown here is derived from an EMBL/GenBank/DDBJ whole genome shotgun (WGS) entry which is preliminary data.</text>
</comment>
<keyword evidence="4" id="KW-1185">Reference proteome</keyword>
<gene>
    <name evidence="3" type="ORF">CKO43_04415</name>
</gene>
<evidence type="ECO:0000256" key="1">
    <source>
        <dbReference type="ARBA" id="ARBA00006987"/>
    </source>
</evidence>